<dbReference type="PROSITE" id="PS50943">
    <property type="entry name" value="HTH_CROC1"/>
    <property type="match status" value="1"/>
</dbReference>
<dbReference type="SUPFAM" id="SSF47413">
    <property type="entry name" value="lambda repressor-like DNA-binding domains"/>
    <property type="match status" value="1"/>
</dbReference>
<feature type="compositionally biased region" description="Pro residues" evidence="1">
    <location>
        <begin position="327"/>
        <end position="348"/>
    </location>
</feature>
<feature type="region of interest" description="Disordered" evidence="1">
    <location>
        <begin position="169"/>
        <end position="191"/>
    </location>
</feature>
<feature type="region of interest" description="Disordered" evidence="1">
    <location>
        <begin position="74"/>
        <end position="146"/>
    </location>
</feature>
<dbReference type="CDD" id="cd00093">
    <property type="entry name" value="HTH_XRE"/>
    <property type="match status" value="1"/>
</dbReference>
<keyword evidence="2" id="KW-0472">Membrane</keyword>
<organism evidence="4">
    <name type="scientific">freshwater metagenome</name>
    <dbReference type="NCBI Taxonomy" id="449393"/>
    <lineage>
        <taxon>unclassified sequences</taxon>
        <taxon>metagenomes</taxon>
        <taxon>ecological metagenomes</taxon>
    </lineage>
</organism>
<dbReference type="Gene3D" id="1.10.260.40">
    <property type="entry name" value="lambda repressor-like DNA-binding domains"/>
    <property type="match status" value="1"/>
</dbReference>
<evidence type="ECO:0000256" key="1">
    <source>
        <dbReference type="SAM" id="MobiDB-lite"/>
    </source>
</evidence>
<feature type="compositionally biased region" description="Basic and acidic residues" evidence="1">
    <location>
        <begin position="283"/>
        <end position="293"/>
    </location>
</feature>
<evidence type="ECO:0000313" key="4">
    <source>
        <dbReference type="EMBL" id="CAB4953190.1"/>
    </source>
</evidence>
<keyword evidence="2" id="KW-0812">Transmembrane</keyword>
<feature type="compositionally biased region" description="Gly residues" evidence="1">
    <location>
        <begin position="350"/>
        <end position="366"/>
    </location>
</feature>
<feature type="domain" description="HTH cro/C1-type" evidence="3">
    <location>
        <begin position="2"/>
        <end position="48"/>
    </location>
</feature>
<dbReference type="InterPro" id="IPR010982">
    <property type="entry name" value="Lambda_DNA-bd_dom_sf"/>
</dbReference>
<dbReference type="AlphaFoldDB" id="A0A6J7KB17"/>
<name>A0A6J7KB17_9ZZZZ</name>
<reference evidence="4" key="1">
    <citation type="submission" date="2020-05" db="EMBL/GenBank/DDBJ databases">
        <authorList>
            <person name="Chiriac C."/>
            <person name="Salcher M."/>
            <person name="Ghai R."/>
            <person name="Kavagutti S V."/>
        </authorList>
    </citation>
    <scope>NUCLEOTIDE SEQUENCE</scope>
</reference>
<sequence length="375" mass="38693">MGLTQDQAADLIGVNRGTFKAWDRGRRPRDPELLQVISEAFETPIPVLWPTDENPIAAESLRALRDLQAAKAADQAAHGQTETVLESEAPKATVAADAWASEQPAEATPPPVTGTTPYGLHRQIEATFDGKNDVSPGTTPPARRGRRLLIPAVVSALAVAAAGTAIATAGGEDTPTRPATPIAQTGPTAAERERAAQQATLQQAKERGDYDQAISIAARLNDTAATTGLRQTAAGILARRARSAANRGDLPLATSRLDKAEKRYGQVPEIEVVRRRIEAIKNAREKRAADRKRAEKKRAAGRAKAAAAASRRARSQSTAPPSSSAAPAPPSPAPSTPQPSPTPSPTPAPSGGGSGGGSKSGGGSSSGGAVDPGLY</sequence>
<gene>
    <name evidence="4" type="ORF">UFOPK3564_03608</name>
</gene>
<dbReference type="GO" id="GO:0003677">
    <property type="term" value="F:DNA binding"/>
    <property type="evidence" value="ECO:0007669"/>
    <property type="project" value="InterPro"/>
</dbReference>
<accession>A0A6J7KB17</accession>
<dbReference type="EMBL" id="CAFBMK010000367">
    <property type="protein sequence ID" value="CAB4953190.1"/>
    <property type="molecule type" value="Genomic_DNA"/>
</dbReference>
<dbReference type="InterPro" id="IPR001387">
    <property type="entry name" value="Cro/C1-type_HTH"/>
</dbReference>
<protein>
    <submittedName>
        <fullName evidence="4">Unannotated protein</fullName>
    </submittedName>
</protein>
<evidence type="ECO:0000259" key="3">
    <source>
        <dbReference type="PROSITE" id="PS50943"/>
    </source>
</evidence>
<evidence type="ECO:0000256" key="2">
    <source>
        <dbReference type="SAM" id="Phobius"/>
    </source>
</evidence>
<feature type="transmembrane region" description="Helical" evidence="2">
    <location>
        <begin position="148"/>
        <end position="170"/>
    </location>
</feature>
<feature type="compositionally biased region" description="Low complexity" evidence="1">
    <location>
        <begin position="302"/>
        <end position="326"/>
    </location>
</feature>
<keyword evidence="2" id="KW-1133">Transmembrane helix</keyword>
<feature type="compositionally biased region" description="Basic and acidic residues" evidence="1">
    <location>
        <begin position="122"/>
        <end position="132"/>
    </location>
</feature>
<feature type="region of interest" description="Disordered" evidence="1">
    <location>
        <begin position="283"/>
        <end position="375"/>
    </location>
</feature>
<proteinExistence type="predicted"/>
<feature type="compositionally biased region" description="Low complexity" evidence="1">
    <location>
        <begin position="136"/>
        <end position="146"/>
    </location>
</feature>